<feature type="transmembrane region" description="Helical" evidence="8">
    <location>
        <begin position="308"/>
        <end position="326"/>
    </location>
</feature>
<dbReference type="NCBIfam" id="TIGR00912">
    <property type="entry name" value="2A0309"/>
    <property type="match status" value="1"/>
</dbReference>
<feature type="transmembrane region" description="Helical" evidence="8">
    <location>
        <begin position="187"/>
        <end position="208"/>
    </location>
</feature>
<keyword evidence="5 8" id="KW-0812">Transmembrane</keyword>
<sequence length="364" mass="40202">MLESGSISEHQIKVLVILNFIGTAVINAPGALMMEAKQEVWIVGIIGLIIGLALMKLYTALGMMFKGMTLVQYSRKLLGKIFGTLISFWFVLFLILNTSAFLWIEGDFISTQIMTETPQLATNILFMTVVIFASRLGIEVLARTAEVLYPWAVGGIVILTILVSPSIEVRNLMPILEVGIKPIARGALFYQSFISLTFVAFLMIFPAFVNNVENAKKSFFTGMILAGLLFETIILATVLVMGANVASRNLYSTYALAKMISIGEFVERIEAIIAMVWVISIFFNTVLYFYGALIALAQLLDLKDYKALTIPLGIIVIILTEIRFPNSAYALQWNTTTWVAYALTNGLVIPLLILVVGKIKGKKT</sequence>
<feature type="transmembrane region" description="Helical" evidence="8">
    <location>
        <begin position="12"/>
        <end position="34"/>
    </location>
</feature>
<evidence type="ECO:0000256" key="1">
    <source>
        <dbReference type="ARBA" id="ARBA00004141"/>
    </source>
</evidence>
<feature type="transmembrane region" description="Helical" evidence="8">
    <location>
        <begin position="271"/>
        <end position="296"/>
    </location>
</feature>
<feature type="transmembrane region" description="Helical" evidence="8">
    <location>
        <begin position="124"/>
        <end position="141"/>
    </location>
</feature>
<feature type="transmembrane region" description="Helical" evidence="8">
    <location>
        <begin position="220"/>
        <end position="243"/>
    </location>
</feature>
<dbReference type="Pfam" id="PF03845">
    <property type="entry name" value="Spore_permease"/>
    <property type="match status" value="1"/>
</dbReference>
<dbReference type="EMBL" id="JARUJP010000022">
    <property type="protein sequence ID" value="MDW8802543.1"/>
    <property type="molecule type" value="Genomic_DNA"/>
</dbReference>
<protein>
    <submittedName>
        <fullName evidence="9">Endospore germination permease</fullName>
    </submittedName>
</protein>
<dbReference type="Proteomes" id="UP001281656">
    <property type="component" value="Unassembled WGS sequence"/>
</dbReference>
<dbReference type="PANTHER" id="PTHR34975:SF2">
    <property type="entry name" value="SPORE GERMINATION PROTEIN A2"/>
    <property type="match status" value="1"/>
</dbReference>
<gene>
    <name evidence="9" type="ORF">P8V03_15455</name>
</gene>
<comment type="similarity">
    <text evidence="2">Belongs to the amino acid-polyamine-organocation (APC) superfamily. Spore germination protein (SGP) (TC 2.A.3.9) family.</text>
</comment>
<keyword evidence="4" id="KW-0309">Germination</keyword>
<feature type="transmembrane region" description="Helical" evidence="8">
    <location>
        <begin position="40"/>
        <end position="61"/>
    </location>
</feature>
<reference evidence="9 10" key="1">
    <citation type="submission" date="2023-04" db="EMBL/GenBank/DDBJ databases">
        <title>Clostridium tannerae sp. nov., isolated from the fecal material of an alpaca.</title>
        <authorList>
            <person name="Miller S."/>
            <person name="Hendry M."/>
            <person name="King J."/>
            <person name="Sankaranarayanan K."/>
            <person name="Lawson P.A."/>
        </authorList>
    </citation>
    <scope>NUCLEOTIDE SEQUENCE [LARGE SCALE GENOMIC DNA]</scope>
    <source>
        <strain evidence="9 10">A1-XYC3</strain>
    </source>
</reference>
<evidence type="ECO:0000256" key="5">
    <source>
        <dbReference type="ARBA" id="ARBA00022692"/>
    </source>
</evidence>
<comment type="caution">
    <text evidence="9">The sequence shown here is derived from an EMBL/GenBank/DDBJ whole genome shotgun (WGS) entry which is preliminary data.</text>
</comment>
<keyword evidence="7 8" id="KW-0472">Membrane</keyword>
<organism evidence="9 10">
    <name type="scientific">Clostridium tanneri</name>
    <dbReference type="NCBI Taxonomy" id="3037988"/>
    <lineage>
        <taxon>Bacteria</taxon>
        <taxon>Bacillati</taxon>
        <taxon>Bacillota</taxon>
        <taxon>Clostridia</taxon>
        <taxon>Eubacteriales</taxon>
        <taxon>Clostridiaceae</taxon>
        <taxon>Clostridium</taxon>
    </lineage>
</organism>
<evidence type="ECO:0000256" key="2">
    <source>
        <dbReference type="ARBA" id="ARBA00007998"/>
    </source>
</evidence>
<evidence type="ECO:0000256" key="4">
    <source>
        <dbReference type="ARBA" id="ARBA00022544"/>
    </source>
</evidence>
<accession>A0ABU4JWK6</accession>
<evidence type="ECO:0000313" key="9">
    <source>
        <dbReference type="EMBL" id="MDW8802543.1"/>
    </source>
</evidence>
<evidence type="ECO:0000256" key="6">
    <source>
        <dbReference type="ARBA" id="ARBA00022989"/>
    </source>
</evidence>
<dbReference type="RefSeq" id="WP_318798863.1">
    <property type="nucleotide sequence ID" value="NZ_JARUJP010000022.1"/>
</dbReference>
<feature type="transmembrane region" description="Helical" evidence="8">
    <location>
        <begin position="81"/>
        <end position="104"/>
    </location>
</feature>
<evidence type="ECO:0000256" key="7">
    <source>
        <dbReference type="ARBA" id="ARBA00023136"/>
    </source>
</evidence>
<keyword evidence="3" id="KW-0813">Transport</keyword>
<feature type="transmembrane region" description="Helical" evidence="8">
    <location>
        <begin position="148"/>
        <end position="167"/>
    </location>
</feature>
<evidence type="ECO:0000256" key="8">
    <source>
        <dbReference type="SAM" id="Phobius"/>
    </source>
</evidence>
<comment type="subcellular location">
    <subcellularLocation>
        <location evidence="1">Membrane</location>
        <topology evidence="1">Multi-pass membrane protein</topology>
    </subcellularLocation>
</comment>
<keyword evidence="6 8" id="KW-1133">Transmembrane helix</keyword>
<feature type="transmembrane region" description="Helical" evidence="8">
    <location>
        <begin position="338"/>
        <end position="357"/>
    </location>
</feature>
<dbReference type="PANTHER" id="PTHR34975">
    <property type="entry name" value="SPORE GERMINATION PROTEIN A2"/>
    <property type="match status" value="1"/>
</dbReference>
<evidence type="ECO:0000313" key="10">
    <source>
        <dbReference type="Proteomes" id="UP001281656"/>
    </source>
</evidence>
<proteinExistence type="inferred from homology"/>
<evidence type="ECO:0000256" key="3">
    <source>
        <dbReference type="ARBA" id="ARBA00022448"/>
    </source>
</evidence>
<dbReference type="InterPro" id="IPR004761">
    <property type="entry name" value="Spore_GerAB"/>
</dbReference>
<keyword evidence="10" id="KW-1185">Reference proteome</keyword>
<name>A0ABU4JWK6_9CLOT</name>